<accession>A0AAV7FWW8</accession>
<evidence type="ECO:0000256" key="4">
    <source>
        <dbReference type="ARBA" id="ARBA00022989"/>
    </source>
</evidence>
<dbReference type="EMBL" id="JAGFBR010000019">
    <property type="protein sequence ID" value="KAH0448311.1"/>
    <property type="molecule type" value="Genomic_DNA"/>
</dbReference>
<dbReference type="PROSITE" id="PS50845">
    <property type="entry name" value="RETICULON"/>
    <property type="match status" value="1"/>
</dbReference>
<dbReference type="Pfam" id="PF02453">
    <property type="entry name" value="Reticulon"/>
    <property type="match status" value="1"/>
</dbReference>
<feature type="transmembrane region" description="Helical" evidence="6">
    <location>
        <begin position="281"/>
        <end position="300"/>
    </location>
</feature>
<feature type="transmembrane region" description="Helical" evidence="6">
    <location>
        <begin position="228"/>
        <end position="245"/>
    </location>
</feature>
<dbReference type="Proteomes" id="UP000775213">
    <property type="component" value="Unassembled WGS sequence"/>
</dbReference>
<name>A0AAV7FWW8_DENCH</name>
<feature type="compositionally biased region" description="Acidic residues" evidence="7">
    <location>
        <begin position="117"/>
        <end position="132"/>
    </location>
</feature>
<protein>
    <recommendedName>
        <fullName evidence="6">Reticulon-like protein</fullName>
    </recommendedName>
</protein>
<comment type="caution">
    <text evidence="9">The sequence shown here is derived from an EMBL/GenBank/DDBJ whole genome shotgun (WGS) entry which is preliminary data.</text>
</comment>
<evidence type="ECO:0000256" key="3">
    <source>
        <dbReference type="ARBA" id="ARBA00022824"/>
    </source>
</evidence>
<evidence type="ECO:0000256" key="2">
    <source>
        <dbReference type="ARBA" id="ARBA00022692"/>
    </source>
</evidence>
<feature type="domain" description="Reticulon" evidence="8">
    <location>
        <begin position="216"/>
        <end position="404"/>
    </location>
</feature>
<keyword evidence="4 6" id="KW-1133">Transmembrane helix</keyword>
<evidence type="ECO:0000259" key="8">
    <source>
        <dbReference type="PROSITE" id="PS50845"/>
    </source>
</evidence>
<feature type="region of interest" description="Disordered" evidence="7">
    <location>
        <begin position="472"/>
        <end position="506"/>
    </location>
</feature>
<feature type="region of interest" description="Disordered" evidence="7">
    <location>
        <begin position="57"/>
        <end position="84"/>
    </location>
</feature>
<keyword evidence="2 6" id="KW-0812">Transmembrane</keyword>
<feature type="region of interest" description="Disordered" evidence="7">
    <location>
        <begin position="181"/>
        <end position="200"/>
    </location>
</feature>
<organism evidence="9 10">
    <name type="scientific">Dendrobium chrysotoxum</name>
    <name type="common">Orchid</name>
    <dbReference type="NCBI Taxonomy" id="161865"/>
    <lineage>
        <taxon>Eukaryota</taxon>
        <taxon>Viridiplantae</taxon>
        <taxon>Streptophyta</taxon>
        <taxon>Embryophyta</taxon>
        <taxon>Tracheophyta</taxon>
        <taxon>Spermatophyta</taxon>
        <taxon>Magnoliopsida</taxon>
        <taxon>Liliopsida</taxon>
        <taxon>Asparagales</taxon>
        <taxon>Orchidaceae</taxon>
        <taxon>Epidendroideae</taxon>
        <taxon>Malaxideae</taxon>
        <taxon>Dendrobiinae</taxon>
        <taxon>Dendrobium</taxon>
    </lineage>
</organism>
<keyword evidence="10" id="KW-1185">Reference proteome</keyword>
<evidence type="ECO:0000313" key="10">
    <source>
        <dbReference type="Proteomes" id="UP000775213"/>
    </source>
</evidence>
<feature type="region of interest" description="Disordered" evidence="7">
    <location>
        <begin position="114"/>
        <end position="136"/>
    </location>
</feature>
<evidence type="ECO:0000256" key="1">
    <source>
        <dbReference type="ARBA" id="ARBA00004477"/>
    </source>
</evidence>
<feature type="transmembrane region" description="Helical" evidence="6">
    <location>
        <begin position="361"/>
        <end position="388"/>
    </location>
</feature>
<dbReference type="PANTHER" id="PTHR46626:SF1">
    <property type="entry name" value="RETICULON-LIKE PROTEIN B21"/>
    <property type="match status" value="1"/>
</dbReference>
<evidence type="ECO:0000256" key="7">
    <source>
        <dbReference type="SAM" id="MobiDB-lite"/>
    </source>
</evidence>
<gene>
    <name evidence="9" type="ORF">IEQ34_022111</name>
</gene>
<evidence type="ECO:0000313" key="9">
    <source>
        <dbReference type="EMBL" id="KAH0448311.1"/>
    </source>
</evidence>
<sequence>MQPATRRRAIIRNGVMAGSVWETRMKMDEVKGGIKVFNAAGESRDDEEGLRVYRRLRRNQSDGVDAEKKKRKSWREPEPQRSPIQLRKARSIEIGCKRGEEKKGVLLICGGQGNEKEMEEEEEDEAVEIEVEEERRSFDDKEMDLPMEKEKKIEEVHETQVSPSPKLMVEKKASYVEDLREKDSDPVALSQGEEEGEEEEILLETSSGNSNRMQHIVDLVMWRDISKTAFAFGFGTFVLVSSSYAKDLNFRFTYTFLTIQEIKSPFLISLSPTSFNSSYCSLISVISYLGLLHLAAIFIFRSILRRGEEAVEFHEGDGSYNLVGEEEAIWIVRRILPYLNELLLRTRALFSGDPATTMKMAVFLFVMGRCGSSITLWTLAKLAFFGVFTVPKVLSSYSLQLGRYGKFWLERFRDGWESCTHKKAIVAAIFTLIWNLSSTIARIWSVFMLVIAIRLYQQCMTTAWDEDVPIEQNHHQQHHHQQQQQQQQQRENVRHSPGLTKAKKRT</sequence>
<keyword evidence="3 6" id="KW-0256">Endoplasmic reticulum</keyword>
<comment type="subcellular location">
    <subcellularLocation>
        <location evidence="1 6">Endoplasmic reticulum membrane</location>
        <topology evidence="1 6">Multi-pass membrane protein</topology>
    </subcellularLocation>
</comment>
<proteinExistence type="predicted"/>
<evidence type="ECO:0000256" key="5">
    <source>
        <dbReference type="ARBA" id="ARBA00023136"/>
    </source>
</evidence>
<reference evidence="9 10" key="1">
    <citation type="journal article" date="2021" name="Hortic Res">
        <title>Chromosome-scale assembly of the Dendrobium chrysotoxum genome enhances the understanding of orchid evolution.</title>
        <authorList>
            <person name="Zhang Y."/>
            <person name="Zhang G.Q."/>
            <person name="Zhang D."/>
            <person name="Liu X.D."/>
            <person name="Xu X.Y."/>
            <person name="Sun W.H."/>
            <person name="Yu X."/>
            <person name="Zhu X."/>
            <person name="Wang Z.W."/>
            <person name="Zhao X."/>
            <person name="Zhong W.Y."/>
            <person name="Chen H."/>
            <person name="Yin W.L."/>
            <person name="Huang T."/>
            <person name="Niu S.C."/>
            <person name="Liu Z.J."/>
        </authorList>
    </citation>
    <scope>NUCLEOTIDE SEQUENCE [LARGE SCALE GENOMIC DNA]</scope>
    <source>
        <strain evidence="9">Lindl</strain>
    </source>
</reference>
<dbReference type="InterPro" id="IPR044647">
    <property type="entry name" value="RTNLB17/18/21"/>
</dbReference>
<evidence type="ECO:0000256" key="6">
    <source>
        <dbReference type="RuleBase" id="RU363132"/>
    </source>
</evidence>
<dbReference type="GO" id="GO:0005789">
    <property type="term" value="C:endoplasmic reticulum membrane"/>
    <property type="evidence" value="ECO:0007669"/>
    <property type="project" value="UniProtKB-SubCell"/>
</dbReference>
<dbReference type="PANTHER" id="PTHR46626">
    <property type="entry name" value="RETICULON-LIKE PROTEIN B17"/>
    <property type="match status" value="1"/>
</dbReference>
<dbReference type="InterPro" id="IPR003388">
    <property type="entry name" value="Reticulon"/>
</dbReference>
<keyword evidence="5 6" id="KW-0472">Membrane</keyword>
<dbReference type="AlphaFoldDB" id="A0AAV7FWW8"/>
<feature type="transmembrane region" description="Helical" evidence="6">
    <location>
        <begin position="424"/>
        <end position="451"/>
    </location>
</feature>